<evidence type="ECO:0000313" key="3">
    <source>
        <dbReference type="Proteomes" id="UP000224006"/>
    </source>
</evidence>
<name>A0A2A9M4J5_BESBE</name>
<feature type="region of interest" description="Disordered" evidence="1">
    <location>
        <begin position="387"/>
        <end position="408"/>
    </location>
</feature>
<accession>A0A2A9M4J5</accession>
<feature type="compositionally biased region" description="Low complexity" evidence="1">
    <location>
        <begin position="124"/>
        <end position="146"/>
    </location>
</feature>
<proteinExistence type="predicted"/>
<feature type="region of interest" description="Disordered" evidence="1">
    <location>
        <begin position="550"/>
        <end position="577"/>
    </location>
</feature>
<evidence type="ECO:0000313" key="2">
    <source>
        <dbReference type="EMBL" id="PFH32869.1"/>
    </source>
</evidence>
<dbReference type="GeneID" id="40306543"/>
<dbReference type="EMBL" id="NWUJ01000010">
    <property type="protein sequence ID" value="PFH32869.1"/>
    <property type="molecule type" value="Genomic_DNA"/>
</dbReference>
<feature type="compositionally biased region" description="Basic and acidic residues" evidence="1">
    <location>
        <begin position="218"/>
        <end position="228"/>
    </location>
</feature>
<keyword evidence="3" id="KW-1185">Reference proteome</keyword>
<feature type="compositionally biased region" description="Basic and acidic residues" evidence="1">
    <location>
        <begin position="174"/>
        <end position="198"/>
    </location>
</feature>
<feature type="compositionally biased region" description="Low complexity" evidence="1">
    <location>
        <begin position="284"/>
        <end position="315"/>
    </location>
</feature>
<feature type="compositionally biased region" description="Low complexity" evidence="1">
    <location>
        <begin position="60"/>
        <end position="97"/>
    </location>
</feature>
<protein>
    <submittedName>
        <fullName evidence="2">Uncharacterized protein</fullName>
    </submittedName>
</protein>
<feature type="region of interest" description="Disordered" evidence="1">
    <location>
        <begin position="1"/>
        <end position="263"/>
    </location>
</feature>
<gene>
    <name evidence="2" type="ORF">BESB_014820</name>
</gene>
<evidence type="ECO:0000256" key="1">
    <source>
        <dbReference type="SAM" id="MobiDB-lite"/>
    </source>
</evidence>
<sequence>MAFSYFAEAEGPVAGGRWSRRLPGQDGEDDKRKVKKRTSRGSPSEKSPVVPAGVGEGNFAALRGAAPARRASVLSPSSGGSSPRAAAEAAPAPEAGFGSRGEGRGAGEKGRKAHAKDAARLGSKKAATGSAGASSAGLAEVAASLSPELETKESGVSRARSTDEALKAKKRGDRGRDTREKEGSDGSADGRREGKKAECGSAAAGTKTAKAKRRKGEKKGEKGKENVPKNEGLSQPPSPAPPSLSVPNTSCSPVQPASLLPAEGTCRTTSRLIALLRQKSLSFSSLHSPSSLSSSPASSPLPTALALSRSSPSLSGEEAALQERHREKGNRLLALLKRQGEKNGKGQATFLSSSSVPALHASASFPSVHRASLPLLSSSFHPAPLAHRDSRSAEGFCGERSWRESTPPTRAQARAASGVLAPAFPLPEAFLSPGALPPFRPPTPGGETACVSAPARPCEAPARGNPEGRGTARKGDGAGFQRPKEKTRVLLAAKEPRTKPGVGAFPPFPPAPTFGLSAPGTFALPVFMRPPDPSQVPVPCAFLGAGCGQSAKGDADAAERLRQPSPEKPRRVVCALA</sequence>
<dbReference type="Proteomes" id="UP000224006">
    <property type="component" value="Chromosome IX"/>
</dbReference>
<feature type="compositionally biased region" description="Basic and acidic residues" evidence="1">
    <location>
        <begin position="101"/>
        <end position="119"/>
    </location>
</feature>
<feature type="region of interest" description="Disordered" evidence="1">
    <location>
        <begin position="457"/>
        <end position="484"/>
    </location>
</feature>
<dbReference type="KEGG" id="bbes:BESB_014820"/>
<organism evidence="2 3">
    <name type="scientific">Besnoitia besnoiti</name>
    <name type="common">Apicomplexan protozoan</name>
    <dbReference type="NCBI Taxonomy" id="94643"/>
    <lineage>
        <taxon>Eukaryota</taxon>
        <taxon>Sar</taxon>
        <taxon>Alveolata</taxon>
        <taxon>Apicomplexa</taxon>
        <taxon>Conoidasida</taxon>
        <taxon>Coccidia</taxon>
        <taxon>Eucoccidiorida</taxon>
        <taxon>Eimeriorina</taxon>
        <taxon>Sarcocystidae</taxon>
        <taxon>Besnoitia</taxon>
    </lineage>
</organism>
<feature type="region of interest" description="Disordered" evidence="1">
    <location>
        <begin position="284"/>
        <end position="327"/>
    </location>
</feature>
<feature type="compositionally biased region" description="Basic and acidic residues" evidence="1">
    <location>
        <begin position="149"/>
        <end position="167"/>
    </location>
</feature>
<comment type="caution">
    <text evidence="2">The sequence shown here is derived from an EMBL/GenBank/DDBJ whole genome shotgun (WGS) entry which is preliminary data.</text>
</comment>
<dbReference type="VEuPathDB" id="ToxoDB:BESB_014820"/>
<feature type="compositionally biased region" description="Basic and acidic residues" evidence="1">
    <location>
        <begin position="553"/>
        <end position="570"/>
    </location>
</feature>
<reference evidence="2 3" key="1">
    <citation type="submission" date="2017-09" db="EMBL/GenBank/DDBJ databases">
        <title>Genome sequencing of Besnoitia besnoiti strain Bb-Ger1.</title>
        <authorList>
            <person name="Schares G."/>
            <person name="Venepally P."/>
            <person name="Lorenzi H.A."/>
        </authorList>
    </citation>
    <scope>NUCLEOTIDE SEQUENCE [LARGE SCALE GENOMIC DNA]</scope>
    <source>
        <strain evidence="2 3">Bb-Ger1</strain>
    </source>
</reference>
<dbReference type="AlphaFoldDB" id="A0A2A9M4J5"/>
<dbReference type="RefSeq" id="XP_029216878.1">
    <property type="nucleotide sequence ID" value="XM_029360211.1"/>
</dbReference>